<dbReference type="FunFam" id="4.10.280.10:FF:000052">
    <property type="entry name" value="Protein atonal homolog 8"/>
    <property type="match status" value="1"/>
</dbReference>
<feature type="region of interest" description="Disordered" evidence="7">
    <location>
        <begin position="189"/>
        <end position="228"/>
    </location>
</feature>
<evidence type="ECO:0000256" key="3">
    <source>
        <dbReference type="ARBA" id="ARBA00023015"/>
    </source>
</evidence>
<evidence type="ECO:0000256" key="6">
    <source>
        <dbReference type="ARBA" id="ARBA00023242"/>
    </source>
</evidence>
<dbReference type="PROSITE" id="PS50888">
    <property type="entry name" value="BHLH"/>
    <property type="match status" value="1"/>
</dbReference>
<dbReference type="InterPro" id="IPR050359">
    <property type="entry name" value="bHLH_transcription_factors"/>
</dbReference>
<dbReference type="GO" id="GO:0003700">
    <property type="term" value="F:DNA-binding transcription factor activity"/>
    <property type="evidence" value="ECO:0007669"/>
    <property type="project" value="InterPro"/>
</dbReference>
<feature type="compositionally biased region" description="Basic residues" evidence="7">
    <location>
        <begin position="274"/>
        <end position="289"/>
    </location>
</feature>
<dbReference type="GO" id="GO:0005737">
    <property type="term" value="C:cytoplasm"/>
    <property type="evidence" value="ECO:0007669"/>
    <property type="project" value="UniProtKB-SubCell"/>
</dbReference>
<evidence type="ECO:0000313" key="10">
    <source>
        <dbReference type="RefSeq" id="XP_022091856.1"/>
    </source>
</evidence>
<dbReference type="SUPFAM" id="SSF47459">
    <property type="entry name" value="HLH, helix-loop-helix DNA-binding domain"/>
    <property type="match status" value="1"/>
</dbReference>
<feature type="compositionally biased region" description="Basic residues" evidence="7">
    <location>
        <begin position="134"/>
        <end position="143"/>
    </location>
</feature>
<feature type="compositionally biased region" description="Low complexity" evidence="7">
    <location>
        <begin position="254"/>
        <end position="268"/>
    </location>
</feature>
<dbReference type="Proteomes" id="UP000694845">
    <property type="component" value="Unplaced"/>
</dbReference>
<evidence type="ECO:0000256" key="7">
    <source>
        <dbReference type="SAM" id="MobiDB-lite"/>
    </source>
</evidence>
<dbReference type="GeneID" id="110979955"/>
<evidence type="ECO:0000313" key="9">
    <source>
        <dbReference type="Proteomes" id="UP000694845"/>
    </source>
</evidence>
<feature type="region of interest" description="Disordered" evidence="7">
    <location>
        <begin position="240"/>
        <end position="289"/>
    </location>
</feature>
<feature type="region of interest" description="Disordered" evidence="7">
    <location>
        <begin position="121"/>
        <end position="149"/>
    </location>
</feature>
<dbReference type="PANTHER" id="PTHR19290">
    <property type="entry name" value="BASIC HELIX-LOOP-HELIX PROTEIN NEUROGENIN-RELATED"/>
    <property type="match status" value="1"/>
</dbReference>
<dbReference type="RefSeq" id="XP_022091856.1">
    <property type="nucleotide sequence ID" value="XM_022236164.1"/>
</dbReference>
<evidence type="ECO:0000256" key="1">
    <source>
        <dbReference type="ARBA" id="ARBA00004324"/>
    </source>
</evidence>
<evidence type="ECO:0000256" key="4">
    <source>
        <dbReference type="ARBA" id="ARBA00023125"/>
    </source>
</evidence>
<keyword evidence="4" id="KW-0238">DNA-binding</keyword>
<reference evidence="10" key="1">
    <citation type="submission" date="2025-08" db="UniProtKB">
        <authorList>
            <consortium name="RefSeq"/>
        </authorList>
    </citation>
    <scope>IDENTIFICATION</scope>
</reference>
<feature type="compositionally biased region" description="Basic and acidic residues" evidence="7">
    <location>
        <begin position="198"/>
        <end position="215"/>
    </location>
</feature>
<dbReference type="InterPro" id="IPR036638">
    <property type="entry name" value="HLH_DNA-bd_sf"/>
</dbReference>
<name>A0A8B7YJW6_ACAPL</name>
<gene>
    <name evidence="10" type="primary">LOC110979955</name>
</gene>
<dbReference type="GO" id="GO:0016607">
    <property type="term" value="C:nuclear speck"/>
    <property type="evidence" value="ECO:0007669"/>
    <property type="project" value="UniProtKB-SubCell"/>
</dbReference>
<dbReference type="InterPro" id="IPR011598">
    <property type="entry name" value="bHLH_dom"/>
</dbReference>
<organism evidence="9 10">
    <name type="scientific">Acanthaster planci</name>
    <name type="common">Crown-of-thorns starfish</name>
    <dbReference type="NCBI Taxonomy" id="133434"/>
    <lineage>
        <taxon>Eukaryota</taxon>
        <taxon>Metazoa</taxon>
        <taxon>Echinodermata</taxon>
        <taxon>Eleutherozoa</taxon>
        <taxon>Asterozoa</taxon>
        <taxon>Asteroidea</taxon>
        <taxon>Valvatacea</taxon>
        <taxon>Valvatida</taxon>
        <taxon>Acanthasteridae</taxon>
        <taxon>Acanthaster</taxon>
    </lineage>
</organism>
<dbReference type="KEGG" id="aplc:110979955"/>
<feature type="compositionally biased region" description="Basic and acidic residues" evidence="7">
    <location>
        <begin position="22"/>
        <end position="39"/>
    </location>
</feature>
<keyword evidence="3" id="KW-0805">Transcription regulation</keyword>
<sequence length="382" mass="41537">MSWEKSPSPDSRQNAECGSRTSSRERSSRESSCKEDMSEGHNSTCSPPEQAGCGRVSLSSVSPVGVNSRRNKRKQSEPRRLSTSSLVVKEEPKDSPAHPTDQGRLTTRGLTIETEDDYRYHNSSVVGSSVRDRQRYHHGRHHPQGLDELIPATMLSLQGHTSRASNSSEDSLDLHRVATSTAVPMHSMMSMYRGGDSGGHDGGDGMSGDEAKSDMDDQDDPGSHGTCAESPELMIAEESDAMDGSSPGSNARESTSPDPAASSSSRAGGSSGSRSKKTSRSYKNLSRSRRIVANARERNRVHTISAAFEGLRRAVPSYSHNQKLSKLAILRIACSYILALASLADMDYSPDHQQMSFSECVDMCTKTLQSEGRSKRRKVPLE</sequence>
<dbReference type="PANTHER" id="PTHR19290:SF102">
    <property type="entry name" value="TRANSCRIPTION FACTOR ATOH8"/>
    <property type="match status" value="1"/>
</dbReference>
<dbReference type="GO" id="GO:0045944">
    <property type="term" value="P:positive regulation of transcription by RNA polymerase II"/>
    <property type="evidence" value="ECO:0007669"/>
    <property type="project" value="TreeGrafter"/>
</dbReference>
<accession>A0A8B7YJW6</accession>
<evidence type="ECO:0000259" key="8">
    <source>
        <dbReference type="PROSITE" id="PS50888"/>
    </source>
</evidence>
<dbReference type="Gene3D" id="4.10.280.10">
    <property type="entry name" value="Helix-loop-helix DNA-binding domain"/>
    <property type="match status" value="1"/>
</dbReference>
<proteinExistence type="predicted"/>
<dbReference type="InterPro" id="IPR032660">
    <property type="entry name" value="ATOH8_bHLH"/>
</dbReference>
<keyword evidence="6" id="KW-0539">Nucleus</keyword>
<evidence type="ECO:0000256" key="2">
    <source>
        <dbReference type="ARBA" id="ARBA00004496"/>
    </source>
</evidence>
<dbReference type="GO" id="GO:0070888">
    <property type="term" value="F:E-box binding"/>
    <property type="evidence" value="ECO:0007669"/>
    <property type="project" value="TreeGrafter"/>
</dbReference>
<keyword evidence="5" id="KW-0804">Transcription</keyword>
<evidence type="ECO:0000256" key="5">
    <source>
        <dbReference type="ARBA" id="ARBA00023163"/>
    </source>
</evidence>
<feature type="region of interest" description="Disordered" evidence="7">
    <location>
        <begin position="1"/>
        <end position="109"/>
    </location>
</feature>
<dbReference type="GO" id="GO:0009653">
    <property type="term" value="P:anatomical structure morphogenesis"/>
    <property type="evidence" value="ECO:0007669"/>
    <property type="project" value="TreeGrafter"/>
</dbReference>
<protein>
    <submittedName>
        <fullName evidence="10">Uncharacterized protein LOC110979955</fullName>
    </submittedName>
</protein>
<dbReference type="AlphaFoldDB" id="A0A8B7YJW6"/>
<comment type="subcellular location">
    <subcellularLocation>
        <location evidence="2">Cytoplasm</location>
    </subcellularLocation>
    <subcellularLocation>
        <location evidence="1">Nucleus speckle</location>
    </subcellularLocation>
</comment>
<dbReference type="GO" id="GO:0046983">
    <property type="term" value="F:protein dimerization activity"/>
    <property type="evidence" value="ECO:0007669"/>
    <property type="project" value="InterPro"/>
</dbReference>
<keyword evidence="9" id="KW-1185">Reference proteome</keyword>
<dbReference type="OMA" id="DMCTRTL"/>
<dbReference type="SMART" id="SM00353">
    <property type="entry name" value="HLH"/>
    <property type="match status" value="1"/>
</dbReference>
<dbReference type="CDD" id="cd11421">
    <property type="entry name" value="bHLH_TS_ATOH8"/>
    <property type="match status" value="1"/>
</dbReference>
<dbReference type="OrthoDB" id="10001938at2759"/>
<dbReference type="Pfam" id="PF00010">
    <property type="entry name" value="HLH"/>
    <property type="match status" value="1"/>
</dbReference>
<feature type="domain" description="BHLH" evidence="8">
    <location>
        <begin position="288"/>
        <end position="340"/>
    </location>
</feature>